<dbReference type="OrthoDB" id="417891at2759"/>
<sequence length="257" mass="28501">MGIENRVALVTGAASEIGQSYVKYLLLNRAKVVLCDVHVDKCRTIAEDFGKELQHISALSIKCDVTDEIEFENAFKTCLHYFGHLDIVVNNAGAFDNSTEKWSTTVNINYGGIVRGTLLAIKYMGIANGGNGGTVIQTTSSMVSSGGIHYIPMYKSTKKCVIEFTKTFGGTRNFGLHGVRIITLCPELTDVNCTREINEREMTNENLIENLDKLHRQLILQKSNHVGNALIEILDLGKTGETWIVEENKSPRLLVNY</sequence>
<evidence type="ECO:0000256" key="20">
    <source>
        <dbReference type="ARBA" id="ARBA00049151"/>
    </source>
</evidence>
<keyword evidence="24" id="KW-1185">Reference proteome</keyword>
<dbReference type="InterPro" id="IPR036291">
    <property type="entry name" value="NAD(P)-bd_dom_sf"/>
</dbReference>
<accession>A0A5E4N476</accession>
<keyword evidence="2" id="KW-0560">Oxidoreductase</keyword>
<dbReference type="PANTHER" id="PTHR44229">
    <property type="entry name" value="15-HYDROXYPROSTAGLANDIN DEHYDROGENASE [NAD(+)]"/>
    <property type="match status" value="1"/>
</dbReference>
<comment type="catalytic activity">
    <reaction evidence="21">
        <text>resolvin E1 + NAD(+) = 18-oxo-resolvin E1 + NADH + H(+)</text>
        <dbReference type="Rhea" id="RHEA:49244"/>
        <dbReference type="ChEBI" id="CHEBI:15378"/>
        <dbReference type="ChEBI" id="CHEBI:57540"/>
        <dbReference type="ChEBI" id="CHEBI:57945"/>
        <dbReference type="ChEBI" id="CHEBI:91000"/>
        <dbReference type="ChEBI" id="CHEBI:91001"/>
    </reaction>
    <physiologicalReaction direction="left-to-right" evidence="21">
        <dbReference type="Rhea" id="RHEA:49245"/>
    </physiologicalReaction>
</comment>
<dbReference type="EC" id="1.1.1.232" evidence="4"/>
<name>A0A5E4N476_9HEMI</name>
<dbReference type="GO" id="GO:0005737">
    <property type="term" value="C:cytoplasm"/>
    <property type="evidence" value="ECO:0007669"/>
    <property type="project" value="TreeGrafter"/>
</dbReference>
<comment type="similarity">
    <text evidence="1">Belongs to the short-chain dehydrogenases/reductases (SDR) family.</text>
</comment>
<gene>
    <name evidence="23" type="ORF">CINCED_3A000526</name>
</gene>
<dbReference type="EC" id="1.1.1.141" evidence="3"/>
<comment type="catalytic activity">
    <reaction evidence="14">
        <text>resolvin D1 + NAD(+) = 17-oxoresolvin D1 + NADH + H(+)</text>
        <dbReference type="Rhea" id="RHEA:50128"/>
        <dbReference type="ChEBI" id="CHEBI:15378"/>
        <dbReference type="ChEBI" id="CHEBI:57540"/>
        <dbReference type="ChEBI" id="CHEBI:57945"/>
        <dbReference type="ChEBI" id="CHEBI:132079"/>
        <dbReference type="ChEBI" id="CHEBI:132081"/>
    </reaction>
    <physiologicalReaction direction="left-to-right" evidence="14">
        <dbReference type="Rhea" id="RHEA:50129"/>
    </physiologicalReaction>
</comment>
<dbReference type="EMBL" id="CABPRJ010001457">
    <property type="protein sequence ID" value="VVC37892.1"/>
    <property type="molecule type" value="Genomic_DNA"/>
</dbReference>
<comment type="function">
    <text evidence="8">Catalyzes the NAD-dependent dehydrogenation (oxidation) of a broad array of hydroxylated polyunsaturated fatty acids (mainly eicosanoids and docosanoids, including prostaglandins, lipoxins and resolvins), yielding their corresponding keto (oxo) metabolites. Decreases the levels of the pro-proliferative prostaglandins such as prostaglandin E2 (whose activity is increased in cancer because of an increase in the expression of cyclooxygenase 2) and generates oxo-fatty acid products that can profoundly influence cell function by abrogating pro-inflammatory cytokine expression. Converts resolvins E1, D1 and D2 to their oxo products, which represents a mode of resolvin inactivation. Resolvin E1 plays important roles during the resolution phase of acute inflammation, while resolvins D1 and D2 have a unique role in obesity-induced adipose inflammation.</text>
</comment>
<protein>
    <recommendedName>
        <fullName evidence="5">15-hydroxyprostaglandin dehydrogenase [NAD(+)]</fullName>
        <ecNumber evidence="3">1.1.1.141</ecNumber>
        <ecNumber evidence="4">1.1.1.232</ecNumber>
    </recommendedName>
    <alternativeName>
        <fullName evidence="7">Eicosanoid/docosanoid dehydrogenase [NAD(+)]</fullName>
    </alternativeName>
    <alternativeName>
        <fullName evidence="6">Prostaglandin dehydrogenase 1</fullName>
    </alternativeName>
</protein>
<dbReference type="PANTHER" id="PTHR44229:SF4">
    <property type="entry name" value="15-HYDROXYPROSTAGLANDIN DEHYDROGENASE [NAD(+)]"/>
    <property type="match status" value="1"/>
</dbReference>
<evidence type="ECO:0000256" key="19">
    <source>
        <dbReference type="ARBA" id="ARBA00048921"/>
    </source>
</evidence>
<evidence type="ECO:0000256" key="5">
    <source>
        <dbReference type="ARBA" id="ARBA00040276"/>
    </source>
</evidence>
<evidence type="ECO:0000256" key="15">
    <source>
        <dbReference type="ARBA" id="ARBA00048393"/>
    </source>
</evidence>
<evidence type="ECO:0000256" key="11">
    <source>
        <dbReference type="ARBA" id="ARBA00048008"/>
    </source>
</evidence>
<evidence type="ECO:0000256" key="16">
    <source>
        <dbReference type="ARBA" id="ARBA00048535"/>
    </source>
</evidence>
<reference evidence="23 24" key="1">
    <citation type="submission" date="2019-08" db="EMBL/GenBank/DDBJ databases">
        <authorList>
            <person name="Alioto T."/>
            <person name="Alioto T."/>
            <person name="Gomez Garrido J."/>
        </authorList>
    </citation>
    <scope>NUCLEOTIDE SEQUENCE [LARGE SCALE GENOMIC DNA]</scope>
</reference>
<dbReference type="Proteomes" id="UP000325440">
    <property type="component" value="Unassembled WGS sequence"/>
</dbReference>
<evidence type="ECO:0000256" key="21">
    <source>
        <dbReference type="ARBA" id="ARBA00049188"/>
    </source>
</evidence>
<dbReference type="Gene3D" id="3.40.50.720">
    <property type="entry name" value="NAD(P)-binding Rossmann-like Domain"/>
    <property type="match status" value="1"/>
</dbReference>
<evidence type="ECO:0000256" key="14">
    <source>
        <dbReference type="ARBA" id="ARBA00048170"/>
    </source>
</evidence>
<comment type="catalytic activity">
    <reaction evidence="18">
        <text>prostaglandin E2 + NAD(+) = 15-oxoprostaglandin E2 + NADH + H(+)</text>
        <dbReference type="Rhea" id="RHEA:11876"/>
        <dbReference type="ChEBI" id="CHEBI:15378"/>
        <dbReference type="ChEBI" id="CHEBI:57400"/>
        <dbReference type="ChEBI" id="CHEBI:57540"/>
        <dbReference type="ChEBI" id="CHEBI:57945"/>
        <dbReference type="ChEBI" id="CHEBI:606564"/>
        <dbReference type="EC" id="1.1.1.141"/>
    </reaction>
    <physiologicalReaction direction="left-to-right" evidence="18">
        <dbReference type="Rhea" id="RHEA:11877"/>
    </physiologicalReaction>
</comment>
<comment type="catalytic activity">
    <reaction evidence="10">
        <text>resolvin D1 + NAD(+) = 8-oxoresolvin D1 + NADH + H(+)</text>
        <dbReference type="Rhea" id="RHEA:50124"/>
        <dbReference type="ChEBI" id="CHEBI:15378"/>
        <dbReference type="ChEBI" id="CHEBI:57540"/>
        <dbReference type="ChEBI" id="CHEBI:57945"/>
        <dbReference type="ChEBI" id="CHEBI:132079"/>
        <dbReference type="ChEBI" id="CHEBI:132080"/>
    </reaction>
    <physiologicalReaction direction="left-to-right" evidence="10">
        <dbReference type="Rhea" id="RHEA:50125"/>
    </physiologicalReaction>
</comment>
<evidence type="ECO:0000256" key="17">
    <source>
        <dbReference type="ARBA" id="ARBA00048611"/>
    </source>
</evidence>
<feature type="coiled-coil region" evidence="22">
    <location>
        <begin position="197"/>
        <end position="224"/>
    </location>
</feature>
<comment type="catalytic activity">
    <reaction evidence="15">
        <text>resolvin D2 + NAD(+) = 7-oxoresolvin D2 + NADH + H(+)</text>
        <dbReference type="Rhea" id="RHEA:53584"/>
        <dbReference type="ChEBI" id="CHEBI:15378"/>
        <dbReference type="ChEBI" id="CHEBI:57540"/>
        <dbReference type="ChEBI" id="CHEBI:57945"/>
        <dbReference type="ChEBI" id="CHEBI:133367"/>
        <dbReference type="ChEBI" id="CHEBI:137497"/>
    </reaction>
    <physiologicalReaction direction="left-to-right" evidence="15">
        <dbReference type="Rhea" id="RHEA:53585"/>
    </physiologicalReaction>
</comment>
<comment type="catalytic activity">
    <reaction evidence="11">
        <text>14-hydroxy-(4Z,7Z,10Z,12E,16Z,19Z)-docosahexaenoate + NAD(+) = 14-oxo-(4Z,7Z,10Z,12E,16Z,19Z)-docosahexaenoate + NADH + H(+)</text>
        <dbReference type="Rhea" id="RHEA:48952"/>
        <dbReference type="ChEBI" id="CHEBI:15378"/>
        <dbReference type="ChEBI" id="CHEBI:57540"/>
        <dbReference type="ChEBI" id="CHEBI:57945"/>
        <dbReference type="ChEBI" id="CHEBI:90866"/>
        <dbReference type="ChEBI" id="CHEBI:90867"/>
    </reaction>
    <physiologicalReaction direction="left-to-right" evidence="11">
        <dbReference type="Rhea" id="RHEA:48953"/>
    </physiologicalReaction>
</comment>
<comment type="catalytic activity">
    <reaction evidence="17">
        <text>prostaglandin A1 + NAD(+) = 15-oxo-prostaglandin A1 + NADH + H(+)</text>
        <dbReference type="Rhea" id="RHEA:41263"/>
        <dbReference type="ChEBI" id="CHEBI:15378"/>
        <dbReference type="ChEBI" id="CHEBI:57398"/>
        <dbReference type="ChEBI" id="CHEBI:57540"/>
        <dbReference type="ChEBI" id="CHEBI:57945"/>
        <dbReference type="ChEBI" id="CHEBI:85072"/>
    </reaction>
    <physiologicalReaction direction="left-to-right" evidence="17">
        <dbReference type="Rhea" id="RHEA:41264"/>
    </physiologicalReaction>
</comment>
<dbReference type="Pfam" id="PF00106">
    <property type="entry name" value="adh_short"/>
    <property type="match status" value="1"/>
</dbReference>
<evidence type="ECO:0000256" key="3">
    <source>
        <dbReference type="ARBA" id="ARBA00038968"/>
    </source>
</evidence>
<evidence type="ECO:0000256" key="9">
    <source>
        <dbReference type="ARBA" id="ARBA00047325"/>
    </source>
</evidence>
<dbReference type="AlphaFoldDB" id="A0A5E4N476"/>
<evidence type="ECO:0000256" key="12">
    <source>
        <dbReference type="ARBA" id="ARBA00048140"/>
    </source>
</evidence>
<dbReference type="GO" id="GO:0047034">
    <property type="term" value="F:15-hydroxyicosatetraenoate dehydrogenase activity"/>
    <property type="evidence" value="ECO:0007669"/>
    <property type="project" value="UniProtKB-EC"/>
</dbReference>
<evidence type="ECO:0000256" key="8">
    <source>
        <dbReference type="ARBA" id="ARBA00045705"/>
    </source>
</evidence>
<evidence type="ECO:0000256" key="18">
    <source>
        <dbReference type="ARBA" id="ARBA00048739"/>
    </source>
</evidence>
<comment type="catalytic activity">
    <reaction evidence="9">
        <text>prostaglandin E1 + NAD(+) = 15-oxoprostaglandin E1 + NADH + H(+)</text>
        <dbReference type="Rhea" id="RHEA:16477"/>
        <dbReference type="ChEBI" id="CHEBI:15378"/>
        <dbReference type="ChEBI" id="CHEBI:57397"/>
        <dbReference type="ChEBI" id="CHEBI:57401"/>
        <dbReference type="ChEBI" id="CHEBI:57540"/>
        <dbReference type="ChEBI" id="CHEBI:57945"/>
    </reaction>
    <physiologicalReaction direction="left-to-right" evidence="9">
        <dbReference type="Rhea" id="RHEA:16478"/>
    </physiologicalReaction>
</comment>
<dbReference type="InterPro" id="IPR002347">
    <property type="entry name" value="SDR_fam"/>
</dbReference>
<comment type="catalytic activity">
    <reaction evidence="20">
        <text>(15S)-hydroxy-(5Z,8Z,11Z,13E)-eicosatetraenoate + NAD(+) = 15-oxo-(5Z,8Z,11Z,13E)-eicosatetraenoate + NADH + H(+)</text>
        <dbReference type="Rhea" id="RHEA:23260"/>
        <dbReference type="ChEBI" id="CHEBI:15378"/>
        <dbReference type="ChEBI" id="CHEBI:57409"/>
        <dbReference type="ChEBI" id="CHEBI:57410"/>
        <dbReference type="ChEBI" id="CHEBI:57540"/>
        <dbReference type="ChEBI" id="CHEBI:57945"/>
        <dbReference type="EC" id="1.1.1.232"/>
    </reaction>
    <physiologicalReaction direction="left-to-right" evidence="20">
        <dbReference type="Rhea" id="RHEA:23261"/>
    </physiologicalReaction>
</comment>
<evidence type="ECO:0000256" key="1">
    <source>
        <dbReference type="ARBA" id="ARBA00006484"/>
    </source>
</evidence>
<evidence type="ECO:0000256" key="7">
    <source>
        <dbReference type="ARBA" id="ARBA00042026"/>
    </source>
</evidence>
<proteinExistence type="inferred from homology"/>
<comment type="catalytic activity">
    <reaction evidence="16">
        <text>lipoxin A4 + NAD(+) = 15-oxo-(5S,6R)-dihydroxy-(7E,9E,11Z,13E)-eicosatetraenoate + NADH + H(+)</text>
        <dbReference type="Rhea" id="RHEA:41572"/>
        <dbReference type="ChEBI" id="CHEBI:15378"/>
        <dbReference type="ChEBI" id="CHEBI:57540"/>
        <dbReference type="ChEBI" id="CHEBI:57945"/>
        <dbReference type="ChEBI" id="CHEBI:67026"/>
        <dbReference type="ChEBI" id="CHEBI:78311"/>
    </reaction>
    <physiologicalReaction direction="left-to-right" evidence="16">
        <dbReference type="Rhea" id="RHEA:41573"/>
    </physiologicalReaction>
</comment>
<evidence type="ECO:0000313" key="23">
    <source>
        <dbReference type="EMBL" id="VVC37892.1"/>
    </source>
</evidence>
<dbReference type="SUPFAM" id="SSF51735">
    <property type="entry name" value="NAD(P)-binding Rossmann-fold domains"/>
    <property type="match status" value="1"/>
</dbReference>
<evidence type="ECO:0000256" key="4">
    <source>
        <dbReference type="ARBA" id="ARBA00039060"/>
    </source>
</evidence>
<keyword evidence="22" id="KW-0175">Coiled coil</keyword>
<evidence type="ECO:0000256" key="2">
    <source>
        <dbReference type="ARBA" id="ARBA00023002"/>
    </source>
</evidence>
<evidence type="ECO:0000256" key="6">
    <source>
        <dbReference type="ARBA" id="ARBA00041812"/>
    </source>
</evidence>
<evidence type="ECO:0000256" key="13">
    <source>
        <dbReference type="ARBA" id="ARBA00048144"/>
    </source>
</evidence>
<evidence type="ECO:0000256" key="10">
    <source>
        <dbReference type="ARBA" id="ARBA00047672"/>
    </source>
</evidence>
<dbReference type="GO" id="GO:0016404">
    <property type="term" value="F:15-hydroxyprostaglandin dehydrogenase (NAD+) activity"/>
    <property type="evidence" value="ECO:0007669"/>
    <property type="project" value="UniProtKB-EC"/>
</dbReference>
<comment type="catalytic activity">
    <reaction evidence="12">
        <text>15-oxo-(5S,6R)-dihydroxy-(7E,9E,11Z)-eicosatrienoate + NADH + H(+) = (5S,6R,15S)-trihydroxy-(7E,9E,11Z)-eicosatrienoate + NAD(+)</text>
        <dbReference type="Rhea" id="RHEA:41596"/>
        <dbReference type="ChEBI" id="CHEBI:15378"/>
        <dbReference type="ChEBI" id="CHEBI:57540"/>
        <dbReference type="ChEBI" id="CHEBI:57945"/>
        <dbReference type="ChEBI" id="CHEBI:78325"/>
        <dbReference type="ChEBI" id="CHEBI:78329"/>
    </reaction>
    <physiologicalReaction direction="left-to-right" evidence="12">
        <dbReference type="Rhea" id="RHEA:41597"/>
    </physiologicalReaction>
</comment>
<dbReference type="PRINTS" id="PR00081">
    <property type="entry name" value="GDHRDH"/>
</dbReference>
<comment type="catalytic activity">
    <reaction evidence="13">
        <text>(11R)-hydroxy-(5Z,8Z,12E,14Z)-eicosatetraenoate + NAD(+) = 11-oxo-(5Z,8Z,12E,14Z)-eicosatetraenoate + NADH + H(+)</text>
        <dbReference type="Rhea" id="RHEA:48640"/>
        <dbReference type="ChEBI" id="CHEBI:15378"/>
        <dbReference type="ChEBI" id="CHEBI:57540"/>
        <dbReference type="ChEBI" id="CHEBI:57945"/>
        <dbReference type="ChEBI" id="CHEBI:78836"/>
        <dbReference type="ChEBI" id="CHEBI:90697"/>
    </reaction>
    <physiologicalReaction direction="left-to-right" evidence="13">
        <dbReference type="Rhea" id="RHEA:48641"/>
    </physiologicalReaction>
</comment>
<comment type="catalytic activity">
    <reaction evidence="19">
        <text>resolvin D2 + NAD(+) = 16-oxoresolvin D2 + NADH + H(+)</text>
        <dbReference type="Rhea" id="RHEA:53588"/>
        <dbReference type="ChEBI" id="CHEBI:15378"/>
        <dbReference type="ChEBI" id="CHEBI:57540"/>
        <dbReference type="ChEBI" id="CHEBI:57945"/>
        <dbReference type="ChEBI" id="CHEBI:133367"/>
        <dbReference type="ChEBI" id="CHEBI:137498"/>
    </reaction>
    <physiologicalReaction direction="left-to-right" evidence="19">
        <dbReference type="Rhea" id="RHEA:53589"/>
    </physiologicalReaction>
</comment>
<organism evidence="23 24">
    <name type="scientific">Cinara cedri</name>
    <dbReference type="NCBI Taxonomy" id="506608"/>
    <lineage>
        <taxon>Eukaryota</taxon>
        <taxon>Metazoa</taxon>
        <taxon>Ecdysozoa</taxon>
        <taxon>Arthropoda</taxon>
        <taxon>Hexapoda</taxon>
        <taxon>Insecta</taxon>
        <taxon>Pterygota</taxon>
        <taxon>Neoptera</taxon>
        <taxon>Paraneoptera</taxon>
        <taxon>Hemiptera</taxon>
        <taxon>Sternorrhyncha</taxon>
        <taxon>Aphidomorpha</taxon>
        <taxon>Aphidoidea</taxon>
        <taxon>Aphididae</taxon>
        <taxon>Lachninae</taxon>
        <taxon>Cinara</taxon>
    </lineage>
</organism>
<evidence type="ECO:0000313" key="24">
    <source>
        <dbReference type="Proteomes" id="UP000325440"/>
    </source>
</evidence>
<evidence type="ECO:0000256" key="22">
    <source>
        <dbReference type="SAM" id="Coils"/>
    </source>
</evidence>